<dbReference type="InterPro" id="IPR026992">
    <property type="entry name" value="DIOX_N"/>
</dbReference>
<dbReference type="PROSITE" id="PS51471">
    <property type="entry name" value="FE2OG_OXY"/>
    <property type="match status" value="1"/>
</dbReference>
<dbReference type="Pfam" id="PF03171">
    <property type="entry name" value="2OG-FeII_Oxy"/>
    <property type="match status" value="1"/>
</dbReference>
<dbReference type="InterPro" id="IPR044861">
    <property type="entry name" value="IPNS-like_FE2OG_OXY"/>
</dbReference>
<comment type="similarity">
    <text evidence="3">Belongs to the iron/ascorbate-dependent oxidoreductase family.</text>
</comment>
<evidence type="ECO:0000259" key="4">
    <source>
        <dbReference type="PROSITE" id="PS51471"/>
    </source>
</evidence>
<evidence type="ECO:0000256" key="2">
    <source>
        <dbReference type="ARBA" id="ARBA00023194"/>
    </source>
</evidence>
<sequence length="325" mass="36171">MSEKPAVDDFVPVIDLSTRTTPGGRRRIADAIGESCRRSGFFTIVGHGVPQDLVDRMHHVTNTYFTLPEQEKDKSASVAGVSGLRRFLGTADTPPGLYEAFAAHATGDLPEERRAALGAYPATWKVANIWPDTPAAFKATWHEYLAAMTTLSEDVMRLFALALDLPEAYFDEKFDRHVSLLLANFYYPQPAVPPAGRIRRESHTDWGTLTILYQEDDLGGLQVLTDTGEWRDLPAVPGSFVVNIGDLMAFWTGGRWASTVHRVVNPEQGNTRSRISIPFFHLPNHDTSIEPIHPPTTGAQEFDRVTVGEWFSHKMRQTFAPELPA</sequence>
<dbReference type="RefSeq" id="WP_343931956.1">
    <property type="nucleotide sequence ID" value="NZ_BAAABU010000001.1"/>
</dbReference>
<dbReference type="EMBL" id="BAAABU010000001">
    <property type="protein sequence ID" value="GAA0210606.1"/>
    <property type="molecule type" value="Genomic_DNA"/>
</dbReference>
<keyword evidence="3" id="KW-0408">Iron</keyword>
<evidence type="ECO:0000256" key="1">
    <source>
        <dbReference type="ARBA" id="ARBA00004792"/>
    </source>
</evidence>
<dbReference type="InterPro" id="IPR005123">
    <property type="entry name" value="Oxoglu/Fe-dep_dioxygenase_dom"/>
</dbReference>
<protein>
    <submittedName>
        <fullName evidence="5">2-oxoglutarate and iron-dependent oxygenase domain-containing protein</fullName>
    </submittedName>
</protein>
<keyword evidence="6" id="KW-1185">Reference proteome</keyword>
<keyword evidence="3" id="KW-0560">Oxidoreductase</keyword>
<dbReference type="InterPro" id="IPR027443">
    <property type="entry name" value="IPNS-like_sf"/>
</dbReference>
<dbReference type="PANTHER" id="PTHR47990">
    <property type="entry name" value="2-OXOGLUTARATE (2OG) AND FE(II)-DEPENDENT OXYGENASE SUPERFAMILY PROTEIN-RELATED"/>
    <property type="match status" value="1"/>
</dbReference>
<organism evidence="5 6">
    <name type="scientific">Saccharothrix mutabilis subsp. mutabilis</name>
    <dbReference type="NCBI Taxonomy" id="66855"/>
    <lineage>
        <taxon>Bacteria</taxon>
        <taxon>Bacillati</taxon>
        <taxon>Actinomycetota</taxon>
        <taxon>Actinomycetes</taxon>
        <taxon>Pseudonocardiales</taxon>
        <taxon>Pseudonocardiaceae</taxon>
        <taxon>Saccharothrix</taxon>
    </lineage>
</organism>
<evidence type="ECO:0000256" key="3">
    <source>
        <dbReference type="RuleBase" id="RU003682"/>
    </source>
</evidence>
<dbReference type="SUPFAM" id="SSF51197">
    <property type="entry name" value="Clavaminate synthase-like"/>
    <property type="match status" value="1"/>
</dbReference>
<comment type="pathway">
    <text evidence="1">Antibiotic biosynthesis.</text>
</comment>
<name>A0ABN0T2N9_9PSEU</name>
<dbReference type="PRINTS" id="PR00682">
    <property type="entry name" value="IPNSYNTHASE"/>
</dbReference>
<gene>
    <name evidence="5" type="ORF">GCM10010492_05470</name>
</gene>
<dbReference type="Gene3D" id="2.60.120.330">
    <property type="entry name" value="B-lactam Antibiotic, Isopenicillin N Synthase, Chain"/>
    <property type="match status" value="1"/>
</dbReference>
<comment type="caution">
    <text evidence="5">The sequence shown here is derived from an EMBL/GenBank/DDBJ whole genome shotgun (WGS) entry which is preliminary data.</text>
</comment>
<reference evidence="5 6" key="1">
    <citation type="journal article" date="2019" name="Int. J. Syst. Evol. Microbiol.">
        <title>The Global Catalogue of Microorganisms (GCM) 10K type strain sequencing project: providing services to taxonomists for standard genome sequencing and annotation.</title>
        <authorList>
            <consortium name="The Broad Institute Genomics Platform"/>
            <consortium name="The Broad Institute Genome Sequencing Center for Infectious Disease"/>
            <person name="Wu L."/>
            <person name="Ma J."/>
        </authorList>
    </citation>
    <scope>NUCLEOTIDE SEQUENCE [LARGE SCALE GENOMIC DNA]</scope>
    <source>
        <strain evidence="5 6">JCM 3380</strain>
    </source>
</reference>
<keyword evidence="3" id="KW-0479">Metal-binding</keyword>
<dbReference type="Pfam" id="PF14226">
    <property type="entry name" value="DIOX_N"/>
    <property type="match status" value="1"/>
</dbReference>
<keyword evidence="2" id="KW-0045">Antibiotic biosynthesis</keyword>
<dbReference type="Proteomes" id="UP001500416">
    <property type="component" value="Unassembled WGS sequence"/>
</dbReference>
<evidence type="ECO:0000313" key="6">
    <source>
        <dbReference type="Proteomes" id="UP001500416"/>
    </source>
</evidence>
<feature type="domain" description="Fe2OG dioxygenase" evidence="4">
    <location>
        <begin position="176"/>
        <end position="283"/>
    </location>
</feature>
<proteinExistence type="inferred from homology"/>
<evidence type="ECO:0000313" key="5">
    <source>
        <dbReference type="EMBL" id="GAA0210606.1"/>
    </source>
</evidence>
<dbReference type="InterPro" id="IPR050231">
    <property type="entry name" value="Iron_ascorbate_oxido_reductase"/>
</dbReference>
<accession>A0ABN0T2N9</accession>